<dbReference type="PIRSF" id="PIRSF028177">
    <property type="entry name" value="Polyketide_synth_Omtfrase_TcmP"/>
    <property type="match status" value="1"/>
</dbReference>
<dbReference type="SUPFAM" id="SSF53335">
    <property type="entry name" value="S-adenosyl-L-methionine-dependent methyltransferases"/>
    <property type="match status" value="1"/>
</dbReference>
<dbReference type="RefSeq" id="WP_189210444.1">
    <property type="nucleotide sequence ID" value="NZ_BMRB01000002.1"/>
</dbReference>
<name>A0A918LC04_9PSEU</name>
<dbReference type="GO" id="GO:0008168">
    <property type="term" value="F:methyltransferase activity"/>
    <property type="evidence" value="ECO:0007669"/>
    <property type="project" value="InterPro"/>
</dbReference>
<dbReference type="AlphaFoldDB" id="A0A918LC04"/>
<evidence type="ECO:0000313" key="2">
    <source>
        <dbReference type="Proteomes" id="UP000660680"/>
    </source>
</evidence>
<dbReference type="InterPro" id="IPR016874">
    <property type="entry name" value="TcmP-like"/>
</dbReference>
<protein>
    <submittedName>
        <fullName evidence="1">Tetracenomycin C synthesis protein</fullName>
    </submittedName>
</protein>
<comment type="caution">
    <text evidence="1">The sequence shown here is derived from an EMBL/GenBank/DDBJ whole genome shotgun (WGS) entry which is preliminary data.</text>
</comment>
<proteinExistence type="predicted"/>
<reference evidence="1" key="1">
    <citation type="journal article" date="2014" name="Int. J. Syst. Evol. Microbiol.">
        <title>Complete genome sequence of Corynebacterium casei LMG S-19264T (=DSM 44701T), isolated from a smear-ripened cheese.</title>
        <authorList>
            <consortium name="US DOE Joint Genome Institute (JGI-PGF)"/>
            <person name="Walter F."/>
            <person name="Albersmeier A."/>
            <person name="Kalinowski J."/>
            <person name="Ruckert C."/>
        </authorList>
    </citation>
    <scope>NUCLEOTIDE SEQUENCE</scope>
    <source>
        <strain evidence="1">JCM 3276</strain>
    </source>
</reference>
<accession>A0A918LC04</accession>
<dbReference type="PANTHER" id="PTHR43619:SF2">
    <property type="entry name" value="S-ADENOSYL-L-METHIONINE-DEPENDENT METHYLTRANSFERASES SUPERFAMILY PROTEIN"/>
    <property type="match status" value="1"/>
</dbReference>
<keyword evidence="2" id="KW-1185">Reference proteome</keyword>
<reference evidence="1" key="2">
    <citation type="submission" date="2020-09" db="EMBL/GenBank/DDBJ databases">
        <authorList>
            <person name="Sun Q."/>
            <person name="Ohkuma M."/>
        </authorList>
    </citation>
    <scope>NUCLEOTIDE SEQUENCE</scope>
    <source>
        <strain evidence="1">JCM 3276</strain>
    </source>
</reference>
<dbReference type="PANTHER" id="PTHR43619">
    <property type="entry name" value="S-ADENOSYL-L-METHIONINE-DEPENDENT METHYLTRANSFERASE YKTD-RELATED"/>
    <property type="match status" value="1"/>
</dbReference>
<evidence type="ECO:0000313" key="1">
    <source>
        <dbReference type="EMBL" id="GGS29450.1"/>
    </source>
</evidence>
<dbReference type="InterPro" id="IPR029063">
    <property type="entry name" value="SAM-dependent_MTases_sf"/>
</dbReference>
<dbReference type="Proteomes" id="UP000660680">
    <property type="component" value="Unassembled WGS sequence"/>
</dbReference>
<organism evidence="1 2">
    <name type="scientific">Actinokineospora fastidiosa</name>
    <dbReference type="NCBI Taxonomy" id="1816"/>
    <lineage>
        <taxon>Bacteria</taxon>
        <taxon>Bacillati</taxon>
        <taxon>Actinomycetota</taxon>
        <taxon>Actinomycetes</taxon>
        <taxon>Pseudonocardiales</taxon>
        <taxon>Pseudonocardiaceae</taxon>
        <taxon>Actinokineospora</taxon>
    </lineage>
</organism>
<dbReference type="Gene3D" id="3.40.50.150">
    <property type="entry name" value="Vaccinia Virus protein VP39"/>
    <property type="match status" value="1"/>
</dbReference>
<sequence length="277" mass="30920">MPDKHTVALPAAQETLLIPLYARALETRKRRPLLRDPRSVAMVERIDYDFARLGTGRSMIGAVLRGMIVDAWVSGFLAANPSGTVVEIGAGLNTRHERLDNGRAHWVEYDLPEVIDLRKRFFADTERRTMLAASATGEEWVPAVKTRPGPYLFVSEAVLIYASRTGAAEAVGHIRRHFPGAGLIMDTFTTTAVSMMDSHDTLRHMRARPAWSVDDPASELARWGLSVERTCTLPRATPEVRRALPLGMRLTTALIDRTPPGRRYHLHNTRVTPCPPR</sequence>
<gene>
    <name evidence="1" type="ORF">GCM10010171_23430</name>
</gene>
<dbReference type="EMBL" id="BMRB01000002">
    <property type="protein sequence ID" value="GGS29450.1"/>
    <property type="molecule type" value="Genomic_DNA"/>
</dbReference>